<name>A0A1X7I3V1_9SPHI</name>
<evidence type="ECO:0000313" key="2">
    <source>
        <dbReference type="Proteomes" id="UP000192980"/>
    </source>
</evidence>
<reference evidence="1 2" key="1">
    <citation type="submission" date="2017-04" db="EMBL/GenBank/DDBJ databases">
        <authorList>
            <person name="Afonso C.L."/>
            <person name="Miller P.J."/>
            <person name="Scott M.A."/>
            <person name="Spackman E."/>
            <person name="Goraichik I."/>
            <person name="Dimitrov K.M."/>
            <person name="Suarez D.L."/>
            <person name="Swayne D.E."/>
        </authorList>
    </citation>
    <scope>NUCLEOTIDE SEQUENCE [LARGE SCALE GENOMIC DNA]</scope>
    <source>
        <strain evidence="1 2">DSM 22418</strain>
    </source>
</reference>
<proteinExistence type="predicted"/>
<dbReference type="RefSeq" id="WP_085471306.1">
    <property type="nucleotide sequence ID" value="NZ_CP038029.1"/>
</dbReference>
<dbReference type="Proteomes" id="UP000192980">
    <property type="component" value="Unassembled WGS sequence"/>
</dbReference>
<keyword evidence="2" id="KW-1185">Reference proteome</keyword>
<dbReference type="AlphaFoldDB" id="A0A1X7I3V1"/>
<dbReference type="OrthoDB" id="9779797at2"/>
<accession>A0A1X7I3V1</accession>
<dbReference type="EMBL" id="FXAU01000001">
    <property type="protein sequence ID" value="SMG09087.1"/>
    <property type="molecule type" value="Genomic_DNA"/>
</dbReference>
<dbReference type="InterPro" id="IPR021365">
    <property type="entry name" value="DUF2891"/>
</dbReference>
<gene>
    <name evidence="1" type="ORF">SAMN05660862_0424</name>
</gene>
<evidence type="ECO:0000313" key="1">
    <source>
        <dbReference type="EMBL" id="SMG09087.1"/>
    </source>
</evidence>
<organism evidence="1 2">
    <name type="scientific">Sphingobacterium psychroaquaticum</name>
    <dbReference type="NCBI Taxonomy" id="561061"/>
    <lineage>
        <taxon>Bacteria</taxon>
        <taxon>Pseudomonadati</taxon>
        <taxon>Bacteroidota</taxon>
        <taxon>Sphingobacteriia</taxon>
        <taxon>Sphingobacteriales</taxon>
        <taxon>Sphingobacteriaceae</taxon>
        <taxon>Sphingobacterium</taxon>
    </lineage>
</organism>
<sequence length="368" mass="42006">MKYLGFVVSLCFLAVLSGCQQQRNTATENEAKVDKLTLDSEMAALIFALPTHCLTIEYPNKMGQVLGSVQDLKGPKALRPIFYGCFDWHSSVHGYWSIVHLLRLHPDLDSDGKIRQILNAHITKENLAVELAFFQDKNNLSFERTYGWAWLFKLQQELLAWEDKDAQKWASVLQPLVDLLSERTQVYLTKLVYPIRTGQHDNTAFSLALMFDYAKQVGDHNLLNAIKTNTTRFFEKDKNCDLAYEPSGYDFLSPCLEEAYLMSKVLPHDEYKVWLLNFMPGLFEKEVKLLQPAIVSDRTDGKLVHLDGLNFSRAHCLYGIAQVLPELHDVLVQLGNNHIEFSLKNISNDDYMGSHWLGSFALLALSNQ</sequence>
<dbReference type="PROSITE" id="PS51257">
    <property type="entry name" value="PROKAR_LIPOPROTEIN"/>
    <property type="match status" value="1"/>
</dbReference>
<dbReference type="Pfam" id="PF11199">
    <property type="entry name" value="DUF2891"/>
    <property type="match status" value="1"/>
</dbReference>
<protein>
    <submittedName>
        <fullName evidence="1">Uncharacterized protein</fullName>
    </submittedName>
</protein>